<dbReference type="GO" id="GO:0033971">
    <property type="term" value="F:hydroxyisourate hydrolase activity"/>
    <property type="evidence" value="ECO:0007669"/>
    <property type="project" value="UniProtKB-EC"/>
</dbReference>
<proteinExistence type="inferred from homology"/>
<evidence type="ECO:0000256" key="1">
    <source>
        <dbReference type="ARBA" id="ARBA00001043"/>
    </source>
</evidence>
<organism evidence="13 14">
    <name type="scientific">Vibrio ostreae</name>
    <dbReference type="NCBI Taxonomy" id="2841925"/>
    <lineage>
        <taxon>Bacteria</taxon>
        <taxon>Pseudomonadati</taxon>
        <taxon>Pseudomonadota</taxon>
        <taxon>Gammaproteobacteria</taxon>
        <taxon>Vibrionales</taxon>
        <taxon>Vibrionaceae</taxon>
        <taxon>Vibrio</taxon>
    </lineage>
</organism>
<dbReference type="InterPro" id="IPR036817">
    <property type="entry name" value="Transthyretin/HIU_hydrolase_sf"/>
</dbReference>
<keyword evidence="14" id="KW-1185">Reference proteome</keyword>
<dbReference type="InterPro" id="IPR000895">
    <property type="entry name" value="Transthyretin/HIU_hydrolase"/>
</dbReference>
<keyword evidence="8 10" id="KW-0378">Hydrolase</keyword>
<evidence type="ECO:0000256" key="2">
    <source>
        <dbReference type="ARBA" id="ARBA00002704"/>
    </source>
</evidence>
<dbReference type="EMBL" id="CP076642">
    <property type="protein sequence ID" value="QXO15599.1"/>
    <property type="molecule type" value="Genomic_DNA"/>
</dbReference>
<feature type="binding site" evidence="9">
    <location>
        <position position="126"/>
    </location>
    <ligand>
        <name>substrate</name>
    </ligand>
</feature>
<evidence type="ECO:0000256" key="9">
    <source>
        <dbReference type="PIRSR" id="PIRSR600895-51"/>
    </source>
</evidence>
<dbReference type="Pfam" id="PF00576">
    <property type="entry name" value="Transthyretin"/>
    <property type="match status" value="1"/>
</dbReference>
<name>A0A975U832_9VIBR</name>
<evidence type="ECO:0000256" key="5">
    <source>
        <dbReference type="ARBA" id="ARBA00012609"/>
    </source>
</evidence>
<evidence type="ECO:0000256" key="10">
    <source>
        <dbReference type="RuleBase" id="RU361270"/>
    </source>
</evidence>
<dbReference type="InterPro" id="IPR023418">
    <property type="entry name" value="Thyroxine_BS"/>
</dbReference>
<dbReference type="PRINTS" id="PR00189">
    <property type="entry name" value="TRNSTHYRETIN"/>
</dbReference>
<feature type="binding site" evidence="9">
    <location>
        <position position="65"/>
    </location>
    <ligand>
        <name>substrate</name>
    </ligand>
</feature>
<dbReference type="Gene3D" id="2.60.40.180">
    <property type="entry name" value="Transthyretin/hydroxyisourate hydrolase domain"/>
    <property type="match status" value="1"/>
</dbReference>
<evidence type="ECO:0000256" key="11">
    <source>
        <dbReference type="SAM" id="SignalP"/>
    </source>
</evidence>
<accession>A0A975U832</accession>
<dbReference type="EC" id="3.5.2.17" evidence="5 10"/>
<dbReference type="RefSeq" id="WP_136483993.1">
    <property type="nucleotide sequence ID" value="NZ_CP076642.1"/>
</dbReference>
<evidence type="ECO:0000256" key="4">
    <source>
        <dbReference type="ARBA" id="ARBA00011881"/>
    </source>
</evidence>
<dbReference type="KEGG" id="vos:KNV97_04060"/>
<evidence type="ECO:0000256" key="7">
    <source>
        <dbReference type="ARBA" id="ARBA00022631"/>
    </source>
</evidence>
<dbReference type="NCBIfam" id="TIGR02962">
    <property type="entry name" value="hdxy_isourate"/>
    <property type="match status" value="1"/>
</dbReference>
<dbReference type="SUPFAM" id="SSF49472">
    <property type="entry name" value="Transthyretin (synonym: prealbumin)"/>
    <property type="match status" value="1"/>
</dbReference>
<dbReference type="Proteomes" id="UP000694232">
    <property type="component" value="Chromosome 2"/>
</dbReference>
<evidence type="ECO:0000256" key="3">
    <source>
        <dbReference type="ARBA" id="ARBA00009850"/>
    </source>
</evidence>
<dbReference type="PANTHER" id="PTHR10395:SF7">
    <property type="entry name" value="5-HYDROXYISOURATE HYDROLASE"/>
    <property type="match status" value="1"/>
</dbReference>
<sequence length="129" mass="14491">MTRFIQRSLAAAALLISVPALADVSVHVLDTNQGLPGQGVDVRFYQQLNGEWQLLSEQTTNAQGRINSFALGDGDHYRVVFDVAPFFDKQHIDSFYSEIPVEFNVTDKDAHYHIPLLLSPYAYSTYRGN</sequence>
<protein>
    <recommendedName>
        <fullName evidence="6 10">5-hydroxyisourate hydrolase</fullName>
        <shortName evidence="10">HIU hydrolase</shortName>
        <shortName evidence="10">HIUHase</shortName>
        <ecNumber evidence="5 10">3.5.2.17</ecNumber>
    </recommendedName>
</protein>
<evidence type="ECO:0000259" key="12">
    <source>
        <dbReference type="Pfam" id="PF00576"/>
    </source>
</evidence>
<feature type="domain" description="Transthyretin/hydroxyisourate hydrolase" evidence="12">
    <location>
        <begin position="24"/>
        <end position="128"/>
    </location>
</feature>
<evidence type="ECO:0000256" key="8">
    <source>
        <dbReference type="ARBA" id="ARBA00022801"/>
    </source>
</evidence>
<dbReference type="PANTHER" id="PTHR10395">
    <property type="entry name" value="URICASE AND TRANSTHYRETIN-RELATED"/>
    <property type="match status" value="1"/>
</dbReference>
<feature type="binding site" evidence="9">
    <location>
        <position position="27"/>
    </location>
    <ligand>
        <name>substrate</name>
    </ligand>
</feature>
<gene>
    <name evidence="13" type="primary">uraH</name>
    <name evidence="13" type="ORF">KNV97_04060</name>
</gene>
<dbReference type="InterPro" id="IPR014306">
    <property type="entry name" value="Hydroxyisourate_hydrolase"/>
</dbReference>
<comment type="function">
    <text evidence="2">Catalyzes the hydrolysis of 5-hydroxyisourate (HIU) to 2-oxo-4-hydroxy-4-carboxy-5-ureidoimidazoline (OHCU).</text>
</comment>
<dbReference type="InterPro" id="IPR023416">
    <property type="entry name" value="Transthyretin/HIU_hydrolase_d"/>
</dbReference>
<evidence type="ECO:0000313" key="13">
    <source>
        <dbReference type="EMBL" id="QXO15599.1"/>
    </source>
</evidence>
<feature type="chain" id="PRO_5036986803" description="5-hydroxyisourate hydrolase" evidence="11">
    <location>
        <begin position="23"/>
        <end position="129"/>
    </location>
</feature>
<keyword evidence="7 10" id="KW-0659">Purine metabolism</keyword>
<keyword evidence="11" id="KW-0732">Signal</keyword>
<evidence type="ECO:0000313" key="14">
    <source>
        <dbReference type="Proteomes" id="UP000694232"/>
    </source>
</evidence>
<dbReference type="CDD" id="cd05822">
    <property type="entry name" value="TLP_HIUase"/>
    <property type="match status" value="1"/>
</dbReference>
<comment type="catalytic activity">
    <reaction evidence="1 10">
        <text>5-hydroxyisourate + H2O = 5-hydroxy-2-oxo-4-ureido-2,5-dihydro-1H-imidazole-5-carboxylate + H(+)</text>
        <dbReference type="Rhea" id="RHEA:23736"/>
        <dbReference type="ChEBI" id="CHEBI:15377"/>
        <dbReference type="ChEBI" id="CHEBI:15378"/>
        <dbReference type="ChEBI" id="CHEBI:18072"/>
        <dbReference type="ChEBI" id="CHEBI:58639"/>
        <dbReference type="EC" id="3.5.2.17"/>
    </reaction>
</comment>
<dbReference type="GO" id="GO:0006144">
    <property type="term" value="P:purine nucleobase metabolic process"/>
    <property type="evidence" value="ECO:0007669"/>
    <property type="project" value="UniProtKB-KW"/>
</dbReference>
<comment type="similarity">
    <text evidence="3 10">Belongs to the transthyretin family. 5-hydroxyisourate hydrolase subfamily.</text>
</comment>
<dbReference type="PROSITE" id="PS00768">
    <property type="entry name" value="TRANSTHYRETIN_1"/>
    <property type="match status" value="1"/>
</dbReference>
<dbReference type="AlphaFoldDB" id="A0A975U832"/>
<evidence type="ECO:0000256" key="6">
    <source>
        <dbReference type="ARBA" id="ARBA00017539"/>
    </source>
</evidence>
<feature type="signal peptide" evidence="11">
    <location>
        <begin position="1"/>
        <end position="22"/>
    </location>
</feature>
<reference evidence="13" key="1">
    <citation type="submission" date="2021-06" db="EMBL/GenBank/DDBJ databases">
        <title>Vibrio nov. sp., novel gut bacterium isolated from Yellow Sea oyster.</title>
        <authorList>
            <person name="Muhammad N."/>
            <person name="Nguyen T.H."/>
            <person name="Lee Y.-J."/>
            <person name="Ko J."/>
            <person name="Kim S.-G."/>
        </authorList>
    </citation>
    <scope>NUCLEOTIDE SEQUENCE</scope>
    <source>
        <strain evidence="13">OG9-811</strain>
    </source>
</reference>
<comment type="subunit">
    <text evidence="4 10">Homotetramer.</text>
</comment>